<dbReference type="InterPro" id="IPR020612">
    <property type="entry name" value="Methylthiotransferase_CS"/>
</dbReference>
<dbReference type="PROSITE" id="PS01278">
    <property type="entry name" value="MTTASE_RADICAL"/>
    <property type="match status" value="1"/>
</dbReference>
<dbReference type="Gene3D" id="3.80.30.20">
    <property type="entry name" value="tm_1862 like domain"/>
    <property type="match status" value="1"/>
</dbReference>
<dbReference type="PROSITE" id="PS51449">
    <property type="entry name" value="MTTASE_N"/>
    <property type="match status" value="1"/>
</dbReference>
<dbReference type="EMBL" id="CP136862">
    <property type="protein sequence ID" value="WOJ91083.1"/>
    <property type="molecule type" value="Genomic_DNA"/>
</dbReference>
<evidence type="ECO:0000256" key="4">
    <source>
        <dbReference type="ARBA" id="ARBA00022691"/>
    </source>
</evidence>
<comment type="cofactor">
    <cofactor evidence="1">
        <name>[4Fe-4S] cluster</name>
        <dbReference type="ChEBI" id="CHEBI:49883"/>
    </cofactor>
</comment>
<name>A0ABZ0HWK0_9HYPH</name>
<keyword evidence="7" id="KW-0411">Iron-sulfur</keyword>
<dbReference type="InterPro" id="IPR006467">
    <property type="entry name" value="MiaB-like_bact"/>
</dbReference>
<evidence type="ECO:0000313" key="11">
    <source>
        <dbReference type="Proteomes" id="UP001626536"/>
    </source>
</evidence>
<evidence type="ECO:0000313" key="10">
    <source>
        <dbReference type="EMBL" id="WOJ91083.1"/>
    </source>
</evidence>
<keyword evidence="3" id="KW-0808">Transferase</keyword>
<dbReference type="SFLD" id="SFLDG01082">
    <property type="entry name" value="B12-binding_domain_containing"/>
    <property type="match status" value="1"/>
</dbReference>
<keyword evidence="6" id="KW-0408">Iron</keyword>
<dbReference type="Pfam" id="PF00919">
    <property type="entry name" value="UPF0004"/>
    <property type="match status" value="1"/>
</dbReference>
<evidence type="ECO:0000256" key="5">
    <source>
        <dbReference type="ARBA" id="ARBA00022723"/>
    </source>
</evidence>
<dbReference type="NCBIfam" id="TIGR01579">
    <property type="entry name" value="MiaB-like-C"/>
    <property type="match status" value="1"/>
</dbReference>
<evidence type="ECO:0000256" key="1">
    <source>
        <dbReference type="ARBA" id="ARBA00001966"/>
    </source>
</evidence>
<proteinExistence type="predicted"/>
<accession>A0ABZ0HWK0</accession>
<keyword evidence="11" id="KW-1185">Reference proteome</keyword>
<dbReference type="InterPro" id="IPR038135">
    <property type="entry name" value="Methylthiotransferase_N_sf"/>
</dbReference>
<dbReference type="SFLD" id="SFLDS00029">
    <property type="entry name" value="Radical_SAM"/>
    <property type="match status" value="1"/>
</dbReference>
<dbReference type="InterPro" id="IPR058240">
    <property type="entry name" value="rSAM_sf"/>
</dbReference>
<dbReference type="RefSeq" id="WP_407340670.1">
    <property type="nucleotide sequence ID" value="NZ_CP136862.1"/>
</dbReference>
<evidence type="ECO:0000259" key="9">
    <source>
        <dbReference type="PROSITE" id="PS51918"/>
    </source>
</evidence>
<dbReference type="InterPro" id="IPR023404">
    <property type="entry name" value="rSAM_horseshoe"/>
</dbReference>
<dbReference type="PROSITE" id="PS51918">
    <property type="entry name" value="RADICAL_SAM"/>
    <property type="match status" value="1"/>
</dbReference>
<dbReference type="InterPro" id="IPR005839">
    <property type="entry name" value="Methylthiotransferase"/>
</dbReference>
<dbReference type="InterPro" id="IPR006638">
    <property type="entry name" value="Elp3/MiaA/NifB-like_rSAM"/>
</dbReference>
<dbReference type="Pfam" id="PF04055">
    <property type="entry name" value="Radical_SAM"/>
    <property type="match status" value="1"/>
</dbReference>
<dbReference type="PANTHER" id="PTHR11918">
    <property type="entry name" value="RADICAL SAM PROTEINS"/>
    <property type="match status" value="1"/>
</dbReference>
<sequence length="435" mass="46810">MSGAGRVEVISFGCRLNLVESEAMRRAAAASGRSGLVIVNTCAVTAEAARQARQAIRKIKRERPMAEIVVTGCAAQIDADQFAAMAEVSRVIGNVEKADPNIWAPGDAGQRGAAKVQVSDIMRSDARPQSMSEGVEDHTRAFLAIQTGCDHRCSFCVIPFGRGRSRSTPASEIVGATRRLAAQGFREIVLTGVDLTSYGLDLDAAPRLGGLVKAILRAAPELERLRLSSIDCVEADADLIDAFASEARLMPHLHLSLQAGDDLILKRMKRRHNRADAVRFCAELRRLRPNIVFGADLIAGFPTETETMFRNTLALVEDCGLTHLHVFPFSARPGTPAAKMPPVAGAAVKERAQNLREAGEAAVRSHHQAQIGKVLRVLTERGGIGRAEDFSRVRLADQPPSRMLDVEISGADGAALDGAIYPPDFAGRRQIVVNC</sequence>
<feature type="domain" description="MTTase N-terminal" evidence="8">
    <location>
        <begin position="5"/>
        <end position="108"/>
    </location>
</feature>
<feature type="domain" description="Radical SAM core" evidence="9">
    <location>
        <begin position="135"/>
        <end position="365"/>
    </location>
</feature>
<keyword evidence="5" id="KW-0479">Metal-binding</keyword>
<dbReference type="CDD" id="cd01335">
    <property type="entry name" value="Radical_SAM"/>
    <property type="match status" value="1"/>
</dbReference>
<dbReference type="NCBIfam" id="TIGR00089">
    <property type="entry name" value="MiaB/RimO family radical SAM methylthiotransferase"/>
    <property type="match status" value="1"/>
</dbReference>
<dbReference type="InterPro" id="IPR013848">
    <property type="entry name" value="Methylthiotransferase_N"/>
</dbReference>
<dbReference type="Proteomes" id="UP001626536">
    <property type="component" value="Chromosome"/>
</dbReference>
<dbReference type="PANTHER" id="PTHR11918:SF45">
    <property type="entry name" value="THREONYLCARBAMOYLADENOSINE TRNA METHYLTHIOTRANSFERASE"/>
    <property type="match status" value="1"/>
</dbReference>
<evidence type="ECO:0000256" key="7">
    <source>
        <dbReference type="ARBA" id="ARBA00023014"/>
    </source>
</evidence>
<dbReference type="SUPFAM" id="SSF102114">
    <property type="entry name" value="Radical SAM enzymes"/>
    <property type="match status" value="1"/>
</dbReference>
<dbReference type="InterPro" id="IPR007197">
    <property type="entry name" value="rSAM"/>
</dbReference>
<reference evidence="10 11" key="1">
    <citation type="submission" date="2023-10" db="EMBL/GenBank/DDBJ databases">
        <title>Novel methanotroph of the genus Methylocapsa from a subarctic wetland.</title>
        <authorList>
            <person name="Belova S.E."/>
            <person name="Oshkin I.Y."/>
            <person name="Miroshnikov K."/>
            <person name="Dedysh S.N."/>
        </authorList>
    </citation>
    <scope>NUCLEOTIDE SEQUENCE [LARGE SCALE GENOMIC DNA]</scope>
    <source>
        <strain evidence="10 11">RX1</strain>
    </source>
</reference>
<organism evidence="10 11">
    <name type="scientific">Methylocapsa polymorpha</name>
    <dbReference type="NCBI Taxonomy" id="3080828"/>
    <lineage>
        <taxon>Bacteria</taxon>
        <taxon>Pseudomonadati</taxon>
        <taxon>Pseudomonadota</taxon>
        <taxon>Alphaproteobacteria</taxon>
        <taxon>Hyphomicrobiales</taxon>
        <taxon>Beijerinckiaceae</taxon>
        <taxon>Methylocapsa</taxon>
    </lineage>
</organism>
<dbReference type="Gene3D" id="3.40.50.12160">
    <property type="entry name" value="Methylthiotransferase, N-terminal domain"/>
    <property type="match status" value="1"/>
</dbReference>
<protein>
    <submittedName>
        <fullName evidence="10">tRNA (N(6)-L-threonylcarbamoyladenosine(37)-C(2))-methylthiotransferase MtaB</fullName>
    </submittedName>
</protein>
<keyword evidence="2" id="KW-0004">4Fe-4S</keyword>
<dbReference type="SMART" id="SM00729">
    <property type="entry name" value="Elp3"/>
    <property type="match status" value="1"/>
</dbReference>
<evidence type="ECO:0000259" key="8">
    <source>
        <dbReference type="PROSITE" id="PS51449"/>
    </source>
</evidence>
<keyword evidence="4" id="KW-0949">S-adenosyl-L-methionine</keyword>
<evidence type="ECO:0000256" key="3">
    <source>
        <dbReference type="ARBA" id="ARBA00022679"/>
    </source>
</evidence>
<evidence type="ECO:0000256" key="6">
    <source>
        <dbReference type="ARBA" id="ARBA00023004"/>
    </source>
</evidence>
<gene>
    <name evidence="10" type="primary">mtaB</name>
    <name evidence="10" type="ORF">RZS28_07325</name>
</gene>
<evidence type="ECO:0000256" key="2">
    <source>
        <dbReference type="ARBA" id="ARBA00022485"/>
    </source>
</evidence>